<comment type="caution">
    <text evidence="3">The sequence shown here is derived from an EMBL/GenBank/DDBJ whole genome shotgun (WGS) entry which is preliminary data.</text>
</comment>
<evidence type="ECO:0000313" key="4">
    <source>
        <dbReference type="Proteomes" id="UP001379945"/>
    </source>
</evidence>
<accession>A0ABU9CBZ8</accession>
<keyword evidence="4" id="KW-1185">Reference proteome</keyword>
<protein>
    <submittedName>
        <fullName evidence="3">Alpha/beta fold hydrolase</fullName>
    </submittedName>
</protein>
<dbReference type="Pfam" id="PF00561">
    <property type="entry name" value="Abhydrolase_1"/>
    <property type="match status" value="1"/>
</dbReference>
<keyword evidence="3" id="KW-0378">Hydrolase</keyword>
<dbReference type="Proteomes" id="UP001379945">
    <property type="component" value="Unassembled WGS sequence"/>
</dbReference>
<organism evidence="3 4">
    <name type="scientific">Ideonella margarita</name>
    <dbReference type="NCBI Taxonomy" id="2984191"/>
    <lineage>
        <taxon>Bacteria</taxon>
        <taxon>Pseudomonadati</taxon>
        <taxon>Pseudomonadota</taxon>
        <taxon>Betaproteobacteria</taxon>
        <taxon>Burkholderiales</taxon>
        <taxon>Sphaerotilaceae</taxon>
        <taxon>Ideonella</taxon>
    </lineage>
</organism>
<dbReference type="Gene3D" id="3.40.50.1820">
    <property type="entry name" value="alpha/beta hydrolase"/>
    <property type="match status" value="1"/>
</dbReference>
<gene>
    <name evidence="3" type="ORF">AACH00_18935</name>
</gene>
<name>A0ABU9CBZ8_9BURK</name>
<feature type="domain" description="AB hydrolase-1" evidence="2">
    <location>
        <begin position="143"/>
        <end position="206"/>
    </location>
</feature>
<dbReference type="RefSeq" id="WP_341400747.1">
    <property type="nucleotide sequence ID" value="NZ_JBBUTI010000017.1"/>
</dbReference>
<evidence type="ECO:0000259" key="2">
    <source>
        <dbReference type="Pfam" id="PF00561"/>
    </source>
</evidence>
<feature type="compositionally biased region" description="Low complexity" evidence="1">
    <location>
        <begin position="45"/>
        <end position="62"/>
    </location>
</feature>
<reference evidence="3 4" key="1">
    <citation type="submission" date="2024-04" db="EMBL/GenBank/DDBJ databases">
        <title>Novel species of the genus Ideonella isolated from streams.</title>
        <authorList>
            <person name="Lu H."/>
        </authorList>
    </citation>
    <scope>NUCLEOTIDE SEQUENCE [LARGE SCALE GENOMIC DNA]</scope>
    <source>
        <strain evidence="3 4">LYT19W</strain>
    </source>
</reference>
<sequence>MPKLSKVPEGTAAATGTTIRKTARKPVRKTASPGRAARSAGVTNAKANARAKAAAPSDAAAHPTAPNWAKIMLEARAPWECAALLASLPWMRKLPDGDGHPVIVFPGLGVSDFSTVPMRQLLTWLGYDVHPWHQGFNFGPKEGVMAACLQQLKQLHAKHGQRVSLVGWSLGGIYARELAKEAPELVRCVITLGSPFTGHPKATNAWRLFELVSGQSSHDHELIEQIRQSPEVPTTSIYSRSDGVVAWQCSLNPDHPHTENIEVHASHIGMGMNPLALYAVADRLQQTPETWQRFDASGARKWFFRATGSGPLANSG</sequence>
<dbReference type="SUPFAM" id="SSF53474">
    <property type="entry name" value="alpha/beta-Hydrolases"/>
    <property type="match status" value="1"/>
</dbReference>
<dbReference type="GO" id="GO:0016787">
    <property type="term" value="F:hydrolase activity"/>
    <property type="evidence" value="ECO:0007669"/>
    <property type="project" value="UniProtKB-KW"/>
</dbReference>
<evidence type="ECO:0000313" key="3">
    <source>
        <dbReference type="EMBL" id="MEK8048436.1"/>
    </source>
</evidence>
<proteinExistence type="predicted"/>
<feature type="region of interest" description="Disordered" evidence="1">
    <location>
        <begin position="1"/>
        <end position="62"/>
    </location>
</feature>
<evidence type="ECO:0000256" key="1">
    <source>
        <dbReference type="SAM" id="MobiDB-lite"/>
    </source>
</evidence>
<dbReference type="InterPro" id="IPR000073">
    <property type="entry name" value="AB_hydrolase_1"/>
</dbReference>
<dbReference type="EMBL" id="JBBUTI010000017">
    <property type="protein sequence ID" value="MEK8048436.1"/>
    <property type="molecule type" value="Genomic_DNA"/>
</dbReference>
<dbReference type="InterPro" id="IPR029058">
    <property type="entry name" value="AB_hydrolase_fold"/>
</dbReference>